<evidence type="ECO:0000256" key="1">
    <source>
        <dbReference type="ARBA" id="ARBA00004141"/>
    </source>
</evidence>
<dbReference type="PANTHER" id="PTHR13317:SF4">
    <property type="entry name" value="TRANSMEMBRANE ANTERIOR POSTERIOR TRANSFORMATION PROTEIN 1 HOMOLOG"/>
    <property type="match status" value="1"/>
</dbReference>
<feature type="region of interest" description="Disordered" evidence="6">
    <location>
        <begin position="1"/>
        <end position="97"/>
    </location>
</feature>
<comment type="similarity">
    <text evidence="2">Belongs to the TAPT1 family.</text>
</comment>
<evidence type="ECO:0000256" key="3">
    <source>
        <dbReference type="ARBA" id="ARBA00022692"/>
    </source>
</evidence>
<sequence>MTTSPLLSPPSPLTPLPQQSRRPSYSGHGHHPQLTHRSSSQTLSRGQSLGDLTVPRSGGGKVYTSLPPSPVLSPRAVPNGIPVDKRDDERARPPKEQRPDELFSIWDYLRSELLATDADHHQEMKWERVENFLMIPLAVEKTISFGFLLSLDAFLYIFTILPIRSVLAVVRLLGPPLASTSWKPLPPSSKADLLRMALVICTFLIMYQWSDTSRIYHSIRGQDTIKLYVIFNAVEVADRLLCALGQDLMDCLFSKGTLAPSTSQKALRRIRTTGYFFLTLLYSCAHSMILIYYLTSLNVAINSYDNALLTLLLSNQFVEIKGSVFKKFEKDNLFQVTCADIVERFQLAIMLFAIALRNLIEMRGSEFSVLPSAFSTKASNKMWAIISPVAQVLVSEVGVDWLKHAFICKFNSFRVSVYDRFTDVLCHDLISLRPSRKHTFVDHSPLVSRRLGLATIPLACVLMRVTWQALVILHQQVQQQRDPYLWLWWTIFGLTVWFSAVACKVLLGLHLLTYAARRRAGFQKRAKEDAVNSIDRAPIGETIEEQEYDKKTLEMLERPEDDQRVVPDMVIVPEEQKAWSAGGEKKTEKEKKKKTYDLEELNRFTMVKRIW</sequence>
<evidence type="ECO:0000256" key="7">
    <source>
        <dbReference type="SAM" id="Phobius"/>
    </source>
</evidence>
<evidence type="ECO:0000313" key="9">
    <source>
        <dbReference type="Proteomes" id="UP000076738"/>
    </source>
</evidence>
<feature type="compositionally biased region" description="Basic and acidic residues" evidence="6">
    <location>
        <begin position="83"/>
        <end position="97"/>
    </location>
</feature>
<feature type="transmembrane region" description="Helical" evidence="7">
    <location>
        <begin position="486"/>
        <end position="515"/>
    </location>
</feature>
<keyword evidence="4 7" id="KW-1133">Transmembrane helix</keyword>
<accession>A0A167J9Z1</accession>
<dbReference type="Pfam" id="PF05346">
    <property type="entry name" value="DUF747"/>
    <property type="match status" value="1"/>
</dbReference>
<evidence type="ECO:0000256" key="2">
    <source>
        <dbReference type="ARBA" id="ARBA00008803"/>
    </source>
</evidence>
<organism evidence="8 9">
    <name type="scientific">Calocera viscosa (strain TUFC12733)</name>
    <dbReference type="NCBI Taxonomy" id="1330018"/>
    <lineage>
        <taxon>Eukaryota</taxon>
        <taxon>Fungi</taxon>
        <taxon>Dikarya</taxon>
        <taxon>Basidiomycota</taxon>
        <taxon>Agaricomycotina</taxon>
        <taxon>Dacrymycetes</taxon>
        <taxon>Dacrymycetales</taxon>
        <taxon>Dacrymycetaceae</taxon>
        <taxon>Calocera</taxon>
    </lineage>
</organism>
<dbReference type="AlphaFoldDB" id="A0A167J9Z1"/>
<dbReference type="Proteomes" id="UP000076738">
    <property type="component" value="Unassembled WGS sequence"/>
</dbReference>
<keyword evidence="9" id="KW-1185">Reference proteome</keyword>
<comment type="subcellular location">
    <subcellularLocation>
        <location evidence="1">Membrane</location>
        <topology evidence="1">Multi-pass membrane protein</topology>
    </subcellularLocation>
</comment>
<name>A0A167J9Z1_CALVF</name>
<proteinExistence type="inferred from homology"/>
<feature type="transmembrane region" description="Helical" evidence="7">
    <location>
        <begin position="451"/>
        <end position="474"/>
    </location>
</feature>
<dbReference type="EMBL" id="KV417302">
    <property type="protein sequence ID" value="KZO93382.1"/>
    <property type="molecule type" value="Genomic_DNA"/>
</dbReference>
<dbReference type="STRING" id="1330018.A0A167J9Z1"/>
<dbReference type="OrthoDB" id="29023at2759"/>
<feature type="compositionally biased region" description="Polar residues" evidence="6">
    <location>
        <begin position="35"/>
        <end position="47"/>
    </location>
</feature>
<dbReference type="GO" id="GO:0005789">
    <property type="term" value="C:endoplasmic reticulum membrane"/>
    <property type="evidence" value="ECO:0007669"/>
    <property type="project" value="TreeGrafter"/>
</dbReference>
<evidence type="ECO:0000256" key="5">
    <source>
        <dbReference type="ARBA" id="ARBA00023136"/>
    </source>
</evidence>
<reference evidence="8 9" key="1">
    <citation type="journal article" date="2016" name="Mol. Biol. Evol.">
        <title>Comparative Genomics of Early-Diverging Mushroom-Forming Fungi Provides Insights into the Origins of Lignocellulose Decay Capabilities.</title>
        <authorList>
            <person name="Nagy L.G."/>
            <person name="Riley R."/>
            <person name="Tritt A."/>
            <person name="Adam C."/>
            <person name="Daum C."/>
            <person name="Floudas D."/>
            <person name="Sun H."/>
            <person name="Yadav J.S."/>
            <person name="Pangilinan J."/>
            <person name="Larsson K.H."/>
            <person name="Matsuura K."/>
            <person name="Barry K."/>
            <person name="Labutti K."/>
            <person name="Kuo R."/>
            <person name="Ohm R.A."/>
            <person name="Bhattacharya S.S."/>
            <person name="Shirouzu T."/>
            <person name="Yoshinaga Y."/>
            <person name="Martin F.M."/>
            <person name="Grigoriev I.V."/>
            <person name="Hibbett D.S."/>
        </authorList>
    </citation>
    <scope>NUCLEOTIDE SEQUENCE [LARGE SCALE GENOMIC DNA]</scope>
    <source>
        <strain evidence="8 9">TUFC12733</strain>
    </source>
</reference>
<evidence type="ECO:0000256" key="4">
    <source>
        <dbReference type="ARBA" id="ARBA00022989"/>
    </source>
</evidence>
<dbReference type="PANTHER" id="PTHR13317">
    <property type="entry name" value="TRANSMEMBRANE ANTERIOR POSTERIOR TRANSFORMATION PROTEIN 1 HOMOLOG"/>
    <property type="match status" value="1"/>
</dbReference>
<keyword evidence="5 7" id="KW-0472">Membrane</keyword>
<keyword evidence="3 7" id="KW-0812">Transmembrane</keyword>
<feature type="transmembrane region" description="Helical" evidence="7">
    <location>
        <begin position="341"/>
        <end position="360"/>
    </location>
</feature>
<evidence type="ECO:0000313" key="8">
    <source>
        <dbReference type="EMBL" id="KZO93382.1"/>
    </source>
</evidence>
<gene>
    <name evidence="8" type="ORF">CALVIDRAFT_550784</name>
</gene>
<evidence type="ECO:0000256" key="6">
    <source>
        <dbReference type="SAM" id="MobiDB-lite"/>
    </source>
</evidence>
<dbReference type="InterPro" id="IPR008010">
    <property type="entry name" value="Tatp1"/>
</dbReference>
<protein>
    <submittedName>
        <fullName evidence="8">DUF747-domain-containing protein</fullName>
    </submittedName>
</protein>
<feature type="transmembrane region" description="Helical" evidence="7">
    <location>
        <begin position="275"/>
        <end position="294"/>
    </location>
</feature>